<name>A0A565BP21_9BRAS</name>
<accession>A0A565BP21</accession>
<evidence type="ECO:0000313" key="1">
    <source>
        <dbReference type="EMBL" id="VVB02624.1"/>
    </source>
</evidence>
<dbReference type="OrthoDB" id="1047178at2759"/>
<comment type="caution">
    <text evidence="1">The sequence shown here is derived from an EMBL/GenBank/DDBJ whole genome shotgun (WGS) entry which is preliminary data.</text>
</comment>
<dbReference type="AlphaFoldDB" id="A0A565BP21"/>
<protein>
    <recommendedName>
        <fullName evidence="3">DUF223 domain-containing protein</fullName>
    </recommendedName>
</protein>
<dbReference type="SUPFAM" id="SSF50249">
    <property type="entry name" value="Nucleic acid-binding proteins"/>
    <property type="match status" value="1"/>
</dbReference>
<proteinExistence type="predicted"/>
<keyword evidence="2" id="KW-1185">Reference proteome</keyword>
<dbReference type="Proteomes" id="UP000489600">
    <property type="component" value="Unassembled WGS sequence"/>
</dbReference>
<evidence type="ECO:0008006" key="3">
    <source>
        <dbReference type="Google" id="ProtNLM"/>
    </source>
</evidence>
<gene>
    <name evidence="1" type="ORF">ANE_LOCUS13068</name>
</gene>
<organism evidence="1 2">
    <name type="scientific">Arabis nemorensis</name>
    <dbReference type="NCBI Taxonomy" id="586526"/>
    <lineage>
        <taxon>Eukaryota</taxon>
        <taxon>Viridiplantae</taxon>
        <taxon>Streptophyta</taxon>
        <taxon>Embryophyta</taxon>
        <taxon>Tracheophyta</taxon>
        <taxon>Spermatophyta</taxon>
        <taxon>Magnoliopsida</taxon>
        <taxon>eudicotyledons</taxon>
        <taxon>Gunneridae</taxon>
        <taxon>Pentapetalae</taxon>
        <taxon>rosids</taxon>
        <taxon>malvids</taxon>
        <taxon>Brassicales</taxon>
        <taxon>Brassicaceae</taxon>
        <taxon>Arabideae</taxon>
        <taxon>Arabis</taxon>
    </lineage>
</organism>
<dbReference type="InterPro" id="IPR012340">
    <property type="entry name" value="NA-bd_OB-fold"/>
</dbReference>
<dbReference type="Gene3D" id="2.40.50.140">
    <property type="entry name" value="Nucleic acid-binding proteins"/>
    <property type="match status" value="1"/>
</dbReference>
<dbReference type="EMBL" id="CABITT030000004">
    <property type="protein sequence ID" value="VVB02624.1"/>
    <property type="molecule type" value="Genomic_DNA"/>
</dbReference>
<reference evidence="1" key="1">
    <citation type="submission" date="2019-07" db="EMBL/GenBank/DDBJ databases">
        <authorList>
            <person name="Dittberner H."/>
        </authorList>
    </citation>
    <scope>NUCLEOTIDE SEQUENCE [LARGE SCALE GENOMIC DNA]</scope>
</reference>
<evidence type="ECO:0000313" key="2">
    <source>
        <dbReference type="Proteomes" id="UP000489600"/>
    </source>
</evidence>
<sequence>MKLDFTPIAQLKSENKIWKIKTRISRIWRFQNNDKHGDIGRLDLILVDDKNCDHIPNDSLRFNFIPFEELLSGHMTKQFSSVCHVIGEIIEVHGLKEITVRNALCKLLNLQLKKPQWFNN</sequence>